<dbReference type="AlphaFoldDB" id="A0AAE4FD35"/>
<protein>
    <submittedName>
        <fullName evidence="2">GH3 auxin-responsive promoter family protein</fullName>
    </submittedName>
</protein>
<sequence>MLSSAMDNAWQHFRAGMPSVAPQGSLRERQFRWLSACLAANAACEYGQRYHFSAVTSVADYQQNVPLTTYSELSSFITRMTAGEENLLCSAPVTAFELTGGSHSGGKLLPYTSAGLTDFRLAVTGWLRDVTRRFDLTSGHVYWALSPAVTRMTKTPCGIPVGGGDALYLGADNLAAFSELSAVPLTLAQVEDAADWQLLTLIYLLQCPDLRLISVWSPVFLFPLLTALDIRQAEISALLHDGGEIAGHSLRADPAALVRYRRYLREQNTALLWPQLALISCWDQAASASPAQALMTRFPGVTLQGKGLLSTEAVITVPSDCGDPQLSADSNFYEFRRDNGQIYLADELLSGETYSVIVTTNSGLYRYQTDDLVLCTGHTPEGLPQLRFCGREGICSDLVGEKLTEPFVCAGLPPSQNFAVLAADEQGYVLLLSDTCTESRAQAYCEETEQYLCTNPQYHYARRIGQLKPLTFLRLHQPAEHYFHRQLQRGKRLGEIKIPALLTSPDWRAMFEIREFP</sequence>
<dbReference type="Pfam" id="PF23571">
    <property type="entry name" value="GH3_M"/>
    <property type="match status" value="1"/>
</dbReference>
<dbReference type="GO" id="GO:0005737">
    <property type="term" value="C:cytoplasm"/>
    <property type="evidence" value="ECO:0007669"/>
    <property type="project" value="TreeGrafter"/>
</dbReference>
<dbReference type="Pfam" id="PF03321">
    <property type="entry name" value="GH3"/>
    <property type="match status" value="1"/>
</dbReference>
<dbReference type="PANTHER" id="PTHR31901:SF9">
    <property type="entry name" value="GH3 DOMAIN-CONTAINING PROTEIN"/>
    <property type="match status" value="1"/>
</dbReference>
<accession>A0AAE4FD35</accession>
<gene>
    <name evidence="2" type="ORF">OSC06_12385</name>
</gene>
<dbReference type="PANTHER" id="PTHR31901">
    <property type="entry name" value="GH3 DOMAIN-CONTAINING PROTEIN"/>
    <property type="match status" value="1"/>
</dbReference>
<proteinExistence type="predicted"/>
<dbReference type="RefSeq" id="WP_230486454.1">
    <property type="nucleotide sequence ID" value="NZ_CAXOML010000015.1"/>
</dbReference>
<evidence type="ECO:0000313" key="2">
    <source>
        <dbReference type="EMBL" id="MDS0898774.1"/>
    </source>
</evidence>
<dbReference type="InterPro" id="IPR004993">
    <property type="entry name" value="GH3"/>
</dbReference>
<comment type="caution">
    <text evidence="2">The sequence shown here is derived from an EMBL/GenBank/DDBJ whole genome shotgun (WGS) entry which is preliminary data.</text>
</comment>
<dbReference type="GO" id="GO:0016881">
    <property type="term" value="F:acid-amino acid ligase activity"/>
    <property type="evidence" value="ECO:0007669"/>
    <property type="project" value="TreeGrafter"/>
</dbReference>
<dbReference type="InterPro" id="IPR055377">
    <property type="entry name" value="GH3_M"/>
</dbReference>
<dbReference type="Proteomes" id="UP001182247">
    <property type="component" value="Unassembled WGS sequence"/>
</dbReference>
<reference evidence="2" key="1">
    <citation type="submission" date="2023-02" db="EMBL/GenBank/DDBJ databases">
        <title>Detection, antimicrobial susceptibility and genomic characterization of NDM-producing species of Morganellaceae, Yersiniaceae, and Enterobacteriaceae other than Klebsiella.</title>
        <authorList>
            <person name="Camargo C.H."/>
            <person name="Sacchi C.T."/>
            <person name="Campos K.R."/>
        </authorList>
    </citation>
    <scope>NUCLEOTIDE SEQUENCE</scope>
    <source>
        <strain evidence="2">1189_21</strain>
    </source>
</reference>
<organism evidence="2 3">
    <name type="scientific">Morganella morganii</name>
    <name type="common">Proteus morganii</name>
    <dbReference type="NCBI Taxonomy" id="582"/>
    <lineage>
        <taxon>Bacteria</taxon>
        <taxon>Pseudomonadati</taxon>
        <taxon>Pseudomonadota</taxon>
        <taxon>Gammaproteobacteria</taxon>
        <taxon>Enterobacterales</taxon>
        <taxon>Morganellaceae</taxon>
        <taxon>Morganella</taxon>
    </lineage>
</organism>
<evidence type="ECO:0000259" key="1">
    <source>
        <dbReference type="Pfam" id="PF23571"/>
    </source>
</evidence>
<name>A0AAE4FD35_MORMO</name>
<dbReference type="EMBL" id="JAPKIY010000017">
    <property type="protein sequence ID" value="MDS0898774.1"/>
    <property type="molecule type" value="Genomic_DNA"/>
</dbReference>
<evidence type="ECO:0000313" key="3">
    <source>
        <dbReference type="Proteomes" id="UP001182247"/>
    </source>
</evidence>
<feature type="domain" description="GH3 middle" evidence="1">
    <location>
        <begin position="331"/>
        <end position="391"/>
    </location>
</feature>